<protein>
    <submittedName>
        <fullName evidence="16">AcidPPc domain-containing protein</fullName>
    </submittedName>
</protein>
<evidence type="ECO:0000256" key="12">
    <source>
        <dbReference type="ARBA" id="ARBA00023303"/>
    </source>
</evidence>
<evidence type="ECO:0000256" key="7">
    <source>
        <dbReference type="ARBA" id="ARBA00023053"/>
    </source>
</evidence>
<dbReference type="Proteomes" id="UP000492821">
    <property type="component" value="Unassembled WGS sequence"/>
</dbReference>
<comment type="subcellular location">
    <subcellularLocation>
        <location evidence="1">Membrane</location>
        <topology evidence="1">Multi-pass membrane protein</topology>
    </subcellularLocation>
</comment>
<feature type="transmembrane region" description="Helical" evidence="14">
    <location>
        <begin position="193"/>
        <end position="212"/>
    </location>
</feature>
<dbReference type="AlphaFoldDB" id="A0A7E4VNB5"/>
<dbReference type="WBParaSite" id="Pan_g22929.t1">
    <property type="protein sequence ID" value="Pan_g22929.t1"/>
    <property type="gene ID" value="Pan_g22929"/>
</dbReference>
<evidence type="ECO:0000256" key="5">
    <source>
        <dbReference type="ARBA" id="ARBA00022692"/>
    </source>
</evidence>
<reference evidence="16" key="2">
    <citation type="submission" date="2020-10" db="UniProtKB">
        <authorList>
            <consortium name="WormBaseParasite"/>
        </authorList>
    </citation>
    <scope>IDENTIFICATION</scope>
</reference>
<evidence type="ECO:0000256" key="11">
    <source>
        <dbReference type="ARBA" id="ARBA00023201"/>
    </source>
</evidence>
<keyword evidence="12 13" id="KW-0407">Ion channel</keyword>
<organism evidence="15 16">
    <name type="scientific">Panagrellus redivivus</name>
    <name type="common">Microworm</name>
    <dbReference type="NCBI Taxonomy" id="6233"/>
    <lineage>
        <taxon>Eukaryota</taxon>
        <taxon>Metazoa</taxon>
        <taxon>Ecdysozoa</taxon>
        <taxon>Nematoda</taxon>
        <taxon>Chromadorea</taxon>
        <taxon>Rhabditida</taxon>
        <taxon>Tylenchina</taxon>
        <taxon>Panagrolaimomorpha</taxon>
        <taxon>Panagrolaimoidea</taxon>
        <taxon>Panagrolaimidae</taxon>
        <taxon>Panagrellus</taxon>
    </lineage>
</organism>
<name>A0A7E4VNB5_PANRE</name>
<keyword evidence="11 13" id="KW-0739">Sodium transport</keyword>
<evidence type="ECO:0000256" key="14">
    <source>
        <dbReference type="SAM" id="Phobius"/>
    </source>
</evidence>
<evidence type="ECO:0000256" key="4">
    <source>
        <dbReference type="ARBA" id="ARBA00022461"/>
    </source>
</evidence>
<evidence type="ECO:0000256" key="9">
    <source>
        <dbReference type="ARBA" id="ARBA00023136"/>
    </source>
</evidence>
<sequence length="236" mass="26525">MGSPIAAADDDGLQSESVVYISDMSPEIGFFPRFYLDYLQWNRMRFTRSHIHMEQTTGQCVVDNTSEEGQSRETCIVEAWLHDRVIEPFNCTLFYFASKTPHLEICSPGLVVNNYDSIGDLSISAQRCLPSCSRFDTSIAFFSTKQTSDDWSNSSEIPAFRLEASYTYLQYESYQEVLQTSPPSFISKIGGQFGLFCGISVITIVQVLLSIAQEVFSRIKAVVTDEPPVYYGTLKG</sequence>
<dbReference type="PANTHER" id="PTHR11690:SF1">
    <property type="entry name" value="DEGENERIN LIKE"/>
    <property type="match status" value="1"/>
</dbReference>
<evidence type="ECO:0000256" key="2">
    <source>
        <dbReference type="ARBA" id="ARBA00007193"/>
    </source>
</evidence>
<keyword evidence="15" id="KW-1185">Reference proteome</keyword>
<reference evidence="15" key="1">
    <citation type="journal article" date="2013" name="Genetics">
        <title>The draft genome and transcriptome of Panagrellus redivivus are shaped by the harsh demands of a free-living lifestyle.</title>
        <authorList>
            <person name="Srinivasan J."/>
            <person name="Dillman A.R."/>
            <person name="Macchietto M.G."/>
            <person name="Heikkinen L."/>
            <person name="Lakso M."/>
            <person name="Fracchia K.M."/>
            <person name="Antoshechkin I."/>
            <person name="Mortazavi A."/>
            <person name="Wong G."/>
            <person name="Sternberg P.W."/>
        </authorList>
    </citation>
    <scope>NUCLEOTIDE SEQUENCE [LARGE SCALE GENOMIC DNA]</scope>
    <source>
        <strain evidence="15">MT8872</strain>
    </source>
</reference>
<keyword evidence="6 14" id="KW-1133">Transmembrane helix</keyword>
<evidence type="ECO:0000313" key="15">
    <source>
        <dbReference type="Proteomes" id="UP000492821"/>
    </source>
</evidence>
<keyword evidence="9 14" id="KW-0472">Membrane</keyword>
<dbReference type="Gene3D" id="1.10.287.770">
    <property type="entry name" value="YojJ-like"/>
    <property type="match status" value="1"/>
</dbReference>
<proteinExistence type="inferred from homology"/>
<evidence type="ECO:0000256" key="13">
    <source>
        <dbReference type="RuleBase" id="RU000679"/>
    </source>
</evidence>
<keyword evidence="4 13" id="KW-0894">Sodium channel</keyword>
<dbReference type="GO" id="GO:0005886">
    <property type="term" value="C:plasma membrane"/>
    <property type="evidence" value="ECO:0007669"/>
    <property type="project" value="TreeGrafter"/>
</dbReference>
<keyword evidence="7" id="KW-0915">Sodium</keyword>
<keyword evidence="8 13" id="KW-0406">Ion transport</keyword>
<evidence type="ECO:0000256" key="10">
    <source>
        <dbReference type="ARBA" id="ARBA00023180"/>
    </source>
</evidence>
<dbReference type="InterPro" id="IPR001873">
    <property type="entry name" value="ENaC"/>
</dbReference>
<dbReference type="GO" id="GO:0015280">
    <property type="term" value="F:ligand-gated sodium channel activity"/>
    <property type="evidence" value="ECO:0007669"/>
    <property type="project" value="TreeGrafter"/>
</dbReference>
<keyword evidence="5 13" id="KW-0812">Transmembrane</keyword>
<accession>A0A7E4VNB5</accession>
<evidence type="ECO:0000256" key="3">
    <source>
        <dbReference type="ARBA" id="ARBA00022448"/>
    </source>
</evidence>
<evidence type="ECO:0000256" key="8">
    <source>
        <dbReference type="ARBA" id="ARBA00023065"/>
    </source>
</evidence>
<keyword evidence="3 13" id="KW-0813">Transport</keyword>
<comment type="similarity">
    <text evidence="2 13">Belongs to the amiloride-sensitive sodium channel (TC 1.A.6) family.</text>
</comment>
<dbReference type="PANTHER" id="PTHR11690">
    <property type="entry name" value="AMILORIDE-SENSITIVE SODIUM CHANNEL-RELATED"/>
    <property type="match status" value="1"/>
</dbReference>
<keyword evidence="10" id="KW-0325">Glycoprotein</keyword>
<evidence type="ECO:0000313" key="16">
    <source>
        <dbReference type="WBParaSite" id="Pan_g22929.t1"/>
    </source>
</evidence>
<evidence type="ECO:0000256" key="1">
    <source>
        <dbReference type="ARBA" id="ARBA00004141"/>
    </source>
</evidence>
<dbReference type="Pfam" id="PF00858">
    <property type="entry name" value="ASC"/>
    <property type="match status" value="1"/>
</dbReference>
<evidence type="ECO:0000256" key="6">
    <source>
        <dbReference type="ARBA" id="ARBA00022989"/>
    </source>
</evidence>